<dbReference type="InterPro" id="IPR029066">
    <property type="entry name" value="PLP-binding_barrel"/>
</dbReference>
<dbReference type="InterPro" id="IPR042208">
    <property type="entry name" value="D-ser_dehydrat-like_sf"/>
</dbReference>
<dbReference type="InterPro" id="IPR051466">
    <property type="entry name" value="D-amino_acid_metab_enzyme"/>
</dbReference>
<accession>A0ABY4AJ29</accession>
<feature type="domain" description="D-serine dehydratase-like" evidence="3">
    <location>
        <begin position="264"/>
        <end position="351"/>
    </location>
</feature>
<dbReference type="Gene3D" id="3.20.20.10">
    <property type="entry name" value="Alanine racemase"/>
    <property type="match status" value="1"/>
</dbReference>
<name>A0ABY4AJ29_9BURK</name>
<keyword evidence="2" id="KW-0456">Lyase</keyword>
<evidence type="ECO:0000256" key="1">
    <source>
        <dbReference type="ARBA" id="ARBA00005323"/>
    </source>
</evidence>
<organism evidence="4 5">
    <name type="scientific">Orrella daihaiensis</name>
    <dbReference type="NCBI Taxonomy" id="2782176"/>
    <lineage>
        <taxon>Bacteria</taxon>
        <taxon>Pseudomonadati</taxon>
        <taxon>Pseudomonadota</taxon>
        <taxon>Betaproteobacteria</taxon>
        <taxon>Burkholderiales</taxon>
        <taxon>Alcaligenaceae</taxon>
        <taxon>Orrella</taxon>
    </lineage>
</organism>
<dbReference type="EMBL" id="CP063982">
    <property type="protein sequence ID" value="UOD49400.1"/>
    <property type="molecule type" value="Genomic_DNA"/>
</dbReference>
<dbReference type="SMART" id="SM01119">
    <property type="entry name" value="D-ser_dehydrat"/>
    <property type="match status" value="1"/>
</dbReference>
<protein>
    <submittedName>
        <fullName evidence="4">DSD1 family PLP-dependent enzyme</fullName>
    </submittedName>
</protein>
<evidence type="ECO:0000313" key="4">
    <source>
        <dbReference type="EMBL" id="UOD49400.1"/>
    </source>
</evidence>
<dbReference type="Gene3D" id="2.40.37.20">
    <property type="entry name" value="D-serine dehydratase-like domain"/>
    <property type="match status" value="1"/>
</dbReference>
<dbReference type="Pfam" id="PF14031">
    <property type="entry name" value="D-ser_dehydrat"/>
    <property type="match status" value="1"/>
</dbReference>
<gene>
    <name evidence="4" type="ORF">DHf2319_07815</name>
</gene>
<dbReference type="InterPro" id="IPR001608">
    <property type="entry name" value="Ala_racemase_N"/>
</dbReference>
<reference evidence="4 5" key="1">
    <citation type="submission" date="2020-11" db="EMBL/GenBank/DDBJ databases">
        <title>Algicoccus daihaiensis sp.nov., isolated from Daihai Lake in Inner Mongolia.</title>
        <authorList>
            <person name="Kai J."/>
        </authorList>
    </citation>
    <scope>NUCLEOTIDE SEQUENCE [LARGE SCALE GENOMIC DNA]</scope>
    <source>
        <strain evidence="5">f23</strain>
    </source>
</reference>
<dbReference type="CDD" id="cd06819">
    <property type="entry name" value="PLPDE_III_LS_D-TA"/>
    <property type="match status" value="1"/>
</dbReference>
<dbReference type="PANTHER" id="PTHR28004:SF2">
    <property type="entry name" value="D-SERINE DEHYDRATASE"/>
    <property type="match status" value="1"/>
</dbReference>
<evidence type="ECO:0000259" key="3">
    <source>
        <dbReference type="SMART" id="SM01119"/>
    </source>
</evidence>
<proteinExistence type="inferred from homology"/>
<dbReference type="Pfam" id="PF01168">
    <property type="entry name" value="Ala_racemase_N"/>
    <property type="match status" value="1"/>
</dbReference>
<keyword evidence="5" id="KW-1185">Reference proteome</keyword>
<comment type="similarity">
    <text evidence="1">Belongs to the DSD1 family.</text>
</comment>
<dbReference type="Proteomes" id="UP000831607">
    <property type="component" value="Chromosome"/>
</dbReference>
<sequence>MLPWKPCQIGDTVSLVQTPSLILDLDVFDRNLDRLMHCAKQMRVRPHAKSHKCPEIARRQIAKGAVGVCCQKLSEAVIFAQAGITDILLTNQVVGIGKLARLAQLAQTIQLGVLVDDQQQLADLAAAMAGQAKSMDVYIEIEVGGQRCGVDPESALELAKQIVSTPGCRFAGLHCYQGRAQHLRQANQRQTAITQAAQIARQAVDLITKAGIDVPCVTGAGTGTFWLERDSGVYTEIQPGSYVFMDRDYADNLAAADDVRFEHALFIQTTVMSASHDGFVVVDAGLKSMSVDSGMPRVDGQPNLSYLKASDEHGVIDVIEGPRPQLGDVLRLIPGHCDPTVNLYDELVVVRGDKVVDIWSIAARGASL</sequence>
<dbReference type="InterPro" id="IPR026956">
    <property type="entry name" value="D-ser_dehydrat-like_dom"/>
</dbReference>
<dbReference type="PANTHER" id="PTHR28004">
    <property type="entry name" value="ZGC:162816-RELATED"/>
    <property type="match status" value="1"/>
</dbReference>
<evidence type="ECO:0000256" key="2">
    <source>
        <dbReference type="ARBA" id="ARBA00023239"/>
    </source>
</evidence>
<dbReference type="RefSeq" id="WP_243477560.1">
    <property type="nucleotide sequence ID" value="NZ_CP063982.1"/>
</dbReference>
<evidence type="ECO:0000313" key="5">
    <source>
        <dbReference type="Proteomes" id="UP000831607"/>
    </source>
</evidence>
<dbReference type="SUPFAM" id="SSF51419">
    <property type="entry name" value="PLP-binding barrel"/>
    <property type="match status" value="1"/>
</dbReference>